<feature type="binding site" evidence="7 9">
    <location>
        <begin position="45"/>
        <end position="46"/>
    </location>
    <ligand>
        <name>3-methyl-2-oxobutanoate</name>
        <dbReference type="ChEBI" id="CHEBI:11851"/>
    </ligand>
</feature>
<dbReference type="CDD" id="cd06557">
    <property type="entry name" value="KPHMT-like"/>
    <property type="match status" value="1"/>
</dbReference>
<evidence type="ECO:0000256" key="8">
    <source>
        <dbReference type="PIRSR" id="PIRSR000388-1"/>
    </source>
</evidence>
<evidence type="ECO:0000256" key="7">
    <source>
        <dbReference type="HAMAP-Rule" id="MF_00156"/>
    </source>
</evidence>
<dbReference type="SUPFAM" id="SSF51621">
    <property type="entry name" value="Phosphoenolpyruvate/pyruvate domain"/>
    <property type="match status" value="1"/>
</dbReference>
<dbReference type="InterPro" id="IPR040442">
    <property type="entry name" value="Pyrv_kinase-like_dom_sf"/>
</dbReference>
<comment type="caution">
    <text evidence="11">The sequence shown here is derived from an EMBL/GenBank/DDBJ whole genome shotgun (WGS) entry which is preliminary data.</text>
</comment>
<dbReference type="EMBL" id="JACBNQ010000028">
    <property type="protein sequence ID" value="NYB75753.1"/>
    <property type="molecule type" value="Genomic_DNA"/>
</dbReference>
<dbReference type="InterPro" id="IPR015813">
    <property type="entry name" value="Pyrv/PenolPyrv_kinase-like_dom"/>
</dbReference>
<dbReference type="GO" id="GO:0015940">
    <property type="term" value="P:pantothenate biosynthetic process"/>
    <property type="evidence" value="ECO:0007669"/>
    <property type="project" value="UniProtKB-UniRule"/>
</dbReference>
<evidence type="ECO:0000256" key="9">
    <source>
        <dbReference type="PIRSR" id="PIRSR000388-2"/>
    </source>
</evidence>
<evidence type="ECO:0000256" key="6">
    <source>
        <dbReference type="ARBA" id="ARBA00056497"/>
    </source>
</evidence>
<dbReference type="GO" id="GO:0000287">
    <property type="term" value="F:magnesium ion binding"/>
    <property type="evidence" value="ECO:0007669"/>
    <property type="project" value="TreeGrafter"/>
</dbReference>
<evidence type="ECO:0000313" key="11">
    <source>
        <dbReference type="EMBL" id="NYB75753.1"/>
    </source>
</evidence>
<gene>
    <name evidence="7 11" type="primary">panB</name>
    <name evidence="11" type="ORF">HZF24_16510</name>
</gene>
<dbReference type="FunFam" id="3.20.20.60:FF:000003">
    <property type="entry name" value="3-methyl-2-oxobutanoate hydroxymethyltransferase"/>
    <property type="match status" value="1"/>
</dbReference>
<comment type="similarity">
    <text evidence="2 7">Belongs to the PanB family.</text>
</comment>
<keyword evidence="7" id="KW-0963">Cytoplasm</keyword>
<feature type="active site" description="Proton acceptor" evidence="7 8">
    <location>
        <position position="183"/>
    </location>
</feature>
<dbReference type="InterPro" id="IPR003700">
    <property type="entry name" value="Pantoate_hydroxy_MeTrfase"/>
</dbReference>
<keyword evidence="7 10" id="KW-0479">Metal-binding</keyword>
<protein>
    <recommendedName>
        <fullName evidence="7">3-methyl-2-oxobutanoate hydroxymethyltransferase</fullName>
        <ecNumber evidence="7">2.1.2.11</ecNumber>
    </recommendedName>
    <alternativeName>
        <fullName evidence="7">Ketopantoate hydroxymethyltransferase</fullName>
        <shortName evidence="7">KPHMT</shortName>
    </alternativeName>
</protein>
<feature type="binding site" evidence="7 9">
    <location>
        <position position="114"/>
    </location>
    <ligand>
        <name>3-methyl-2-oxobutanoate</name>
        <dbReference type="ChEBI" id="CHEBI:11851"/>
    </ligand>
</feature>
<dbReference type="NCBIfam" id="TIGR00222">
    <property type="entry name" value="panB"/>
    <property type="match status" value="1"/>
</dbReference>
<accession>A0A974BM84</accession>
<evidence type="ECO:0000256" key="4">
    <source>
        <dbReference type="ARBA" id="ARBA00022655"/>
    </source>
</evidence>
<dbReference type="GO" id="GO:0005737">
    <property type="term" value="C:cytoplasm"/>
    <property type="evidence" value="ECO:0007669"/>
    <property type="project" value="UniProtKB-SubCell"/>
</dbReference>
<feature type="binding site" evidence="7 10">
    <location>
        <position position="84"/>
    </location>
    <ligand>
        <name>Mg(2+)</name>
        <dbReference type="ChEBI" id="CHEBI:18420"/>
    </ligand>
</feature>
<reference evidence="11" key="1">
    <citation type="submission" date="2020-07" db="EMBL/GenBank/DDBJ databases">
        <title>Genomic analysis of a strain of Sedimentibacter Hydroxybenzoicus DSM7310.</title>
        <authorList>
            <person name="Ma S."/>
        </authorList>
    </citation>
    <scope>NUCLEOTIDE SEQUENCE</scope>
    <source>
        <strain evidence="11">DSM 7310</strain>
    </source>
</reference>
<evidence type="ECO:0000313" key="12">
    <source>
        <dbReference type="Proteomes" id="UP000611629"/>
    </source>
</evidence>
<sequence>MRKKSILDLQSMKKKGEKLTWITAYDFPIASFAEQAGIDMILVGDSLGMVVLGYEGTIPVTMDDCISHCQAVRRGAKNTMIVGDMPFMSYQISDESAVENAGRFLKEADVDAVKLEGGRRMCSRIRAITDAGIVVCGHIGLTPQSSGVLGGFKAQGRTVESARELILDAIAIEEAGAKFLLLEAVPPEVTEYITKKLTIPVYSIGAGASCDGQLIICGDMLGLFQAFTPKFVKKYANLAEITISAIKEYCDDVRNVKFPEDKHVYHISEDIAEFEKLFEEFK</sequence>
<name>A0A974BM84_SEDHY</name>
<comment type="subcellular location">
    <subcellularLocation>
        <location evidence="7">Cytoplasm</location>
    </subcellularLocation>
</comment>
<keyword evidence="4 7" id="KW-0566">Pantothenate biosynthesis</keyword>
<feature type="binding site" evidence="7 10">
    <location>
        <position position="45"/>
    </location>
    <ligand>
        <name>Mg(2+)</name>
        <dbReference type="ChEBI" id="CHEBI:18420"/>
    </ligand>
</feature>
<dbReference type="EC" id="2.1.2.11" evidence="7"/>
<comment type="catalytic activity">
    <reaction evidence="7">
        <text>(6R)-5,10-methylene-5,6,7,8-tetrahydrofolate + 3-methyl-2-oxobutanoate + H2O = 2-dehydropantoate + (6S)-5,6,7,8-tetrahydrofolate</text>
        <dbReference type="Rhea" id="RHEA:11824"/>
        <dbReference type="ChEBI" id="CHEBI:11561"/>
        <dbReference type="ChEBI" id="CHEBI:11851"/>
        <dbReference type="ChEBI" id="CHEBI:15377"/>
        <dbReference type="ChEBI" id="CHEBI:15636"/>
        <dbReference type="ChEBI" id="CHEBI:57453"/>
        <dbReference type="EC" id="2.1.2.11"/>
    </reaction>
</comment>
<dbReference type="RefSeq" id="WP_179239471.1">
    <property type="nucleotide sequence ID" value="NZ_JACBNQ010000028.1"/>
</dbReference>
<comment type="function">
    <text evidence="6 7">Catalyzes the reversible reaction in which hydroxymethyl group from 5,10-methylenetetrahydrofolate is transferred onto alpha-ketoisovalerate to form ketopantoate.</text>
</comment>
<dbReference type="GO" id="GO:0003864">
    <property type="term" value="F:3-methyl-2-oxobutanoate hydroxymethyltransferase activity"/>
    <property type="evidence" value="ECO:0007669"/>
    <property type="project" value="UniProtKB-UniRule"/>
</dbReference>
<comment type="cofactor">
    <cofactor evidence="7 10">
        <name>Mg(2+)</name>
        <dbReference type="ChEBI" id="CHEBI:18420"/>
    </cofactor>
    <text evidence="7 10">Binds 1 Mg(2+) ion per subunit.</text>
</comment>
<dbReference type="NCBIfam" id="NF001452">
    <property type="entry name" value="PRK00311.1"/>
    <property type="match status" value="1"/>
</dbReference>
<evidence type="ECO:0000256" key="10">
    <source>
        <dbReference type="PIRSR" id="PIRSR000388-3"/>
    </source>
</evidence>
<dbReference type="HAMAP" id="MF_00156">
    <property type="entry name" value="PanB"/>
    <property type="match status" value="1"/>
</dbReference>
<evidence type="ECO:0000256" key="2">
    <source>
        <dbReference type="ARBA" id="ARBA00008676"/>
    </source>
</evidence>
<dbReference type="AlphaFoldDB" id="A0A974BM84"/>
<keyword evidence="5 7" id="KW-0808">Transferase</keyword>
<dbReference type="PANTHER" id="PTHR20881">
    <property type="entry name" value="3-METHYL-2-OXOBUTANOATE HYDROXYMETHYLTRANSFERASE"/>
    <property type="match status" value="1"/>
</dbReference>
<evidence type="ECO:0000256" key="5">
    <source>
        <dbReference type="ARBA" id="ARBA00022679"/>
    </source>
</evidence>
<dbReference type="Gene3D" id="3.20.20.60">
    <property type="entry name" value="Phosphoenolpyruvate-binding domains"/>
    <property type="match status" value="1"/>
</dbReference>
<keyword evidence="12" id="KW-1185">Reference proteome</keyword>
<evidence type="ECO:0000256" key="1">
    <source>
        <dbReference type="ARBA" id="ARBA00005033"/>
    </source>
</evidence>
<proteinExistence type="inferred from homology"/>
<dbReference type="PIRSF" id="PIRSF000388">
    <property type="entry name" value="Pantoate_hydroxy_MeTrfase"/>
    <property type="match status" value="1"/>
</dbReference>
<dbReference type="Proteomes" id="UP000611629">
    <property type="component" value="Unassembled WGS sequence"/>
</dbReference>
<keyword evidence="7 10" id="KW-0460">Magnesium</keyword>
<feature type="binding site" evidence="7 10">
    <location>
        <position position="116"/>
    </location>
    <ligand>
        <name>Mg(2+)</name>
        <dbReference type="ChEBI" id="CHEBI:18420"/>
    </ligand>
</feature>
<dbReference type="Pfam" id="PF02548">
    <property type="entry name" value="Pantoate_transf"/>
    <property type="match status" value="1"/>
</dbReference>
<comment type="pathway">
    <text evidence="1 7">Cofactor biosynthesis; (R)-pantothenate biosynthesis; (R)-pantoate from 3-methyl-2-oxobutanoate: step 1/2.</text>
</comment>
<feature type="binding site" evidence="7 9">
    <location>
        <position position="84"/>
    </location>
    <ligand>
        <name>3-methyl-2-oxobutanoate</name>
        <dbReference type="ChEBI" id="CHEBI:11851"/>
    </ligand>
</feature>
<organism evidence="11 12">
    <name type="scientific">Sedimentibacter hydroxybenzoicus DSM 7310</name>
    <dbReference type="NCBI Taxonomy" id="1123245"/>
    <lineage>
        <taxon>Bacteria</taxon>
        <taxon>Bacillati</taxon>
        <taxon>Bacillota</taxon>
        <taxon>Tissierellia</taxon>
        <taxon>Sedimentibacter</taxon>
    </lineage>
</organism>
<comment type="subunit">
    <text evidence="3 7">Homodecamer; pentamer of dimers.</text>
</comment>
<evidence type="ECO:0000256" key="3">
    <source>
        <dbReference type="ARBA" id="ARBA00011424"/>
    </source>
</evidence>
<dbReference type="PANTHER" id="PTHR20881:SF0">
    <property type="entry name" value="3-METHYL-2-OXOBUTANOATE HYDROXYMETHYLTRANSFERASE"/>
    <property type="match status" value="1"/>
</dbReference>